<protein>
    <submittedName>
        <fullName evidence="2">Uncharacterized protein</fullName>
    </submittedName>
</protein>
<dbReference type="SUPFAM" id="SSF47473">
    <property type="entry name" value="EF-hand"/>
    <property type="match status" value="1"/>
</dbReference>
<dbReference type="GO" id="GO:0046914">
    <property type="term" value="F:transition metal ion binding"/>
    <property type="evidence" value="ECO:0007669"/>
    <property type="project" value="InterPro"/>
</dbReference>
<proteinExistence type="predicted"/>
<dbReference type="InterPro" id="IPR011992">
    <property type="entry name" value="EF-hand-dom_pair"/>
</dbReference>
<dbReference type="AlphaFoldDB" id="A0A8T3D4E5"/>
<feature type="region of interest" description="Disordered" evidence="1">
    <location>
        <begin position="1"/>
        <end position="41"/>
    </location>
</feature>
<evidence type="ECO:0000256" key="1">
    <source>
        <dbReference type="SAM" id="MobiDB-lite"/>
    </source>
</evidence>
<dbReference type="InterPro" id="IPR034325">
    <property type="entry name" value="S-100_dom"/>
</dbReference>
<name>A0A8T3D4E5_9TELE</name>
<evidence type="ECO:0000313" key="2">
    <source>
        <dbReference type="EMBL" id="KAI1890942.1"/>
    </source>
</evidence>
<evidence type="ECO:0000313" key="3">
    <source>
        <dbReference type="Proteomes" id="UP000829720"/>
    </source>
</evidence>
<organism evidence="2 3">
    <name type="scientific">Albula goreensis</name>
    <dbReference type="NCBI Taxonomy" id="1534307"/>
    <lineage>
        <taxon>Eukaryota</taxon>
        <taxon>Metazoa</taxon>
        <taxon>Chordata</taxon>
        <taxon>Craniata</taxon>
        <taxon>Vertebrata</taxon>
        <taxon>Euteleostomi</taxon>
        <taxon>Actinopterygii</taxon>
        <taxon>Neopterygii</taxon>
        <taxon>Teleostei</taxon>
        <taxon>Albuliformes</taxon>
        <taxon>Albulidae</taxon>
        <taxon>Albula</taxon>
    </lineage>
</organism>
<sequence>MPVAKRSQSTEAQLNMGGSASSSQEIPGPKTEANSTSKKKSAALSKQLSSIKALARGSDLEKAVATAVLVFYNAAGPDGRVSKGDAREILLAQFQTFTRGQESKPSYKEILADLGKDGDRRIAMEDFMLFIVGLTVTSDLLAEIQEARKQ</sequence>
<comment type="caution">
    <text evidence="2">The sequence shown here is derived from an EMBL/GenBank/DDBJ whole genome shotgun (WGS) entry which is preliminary data.</text>
</comment>
<dbReference type="Gene3D" id="1.10.238.10">
    <property type="entry name" value="EF-hand"/>
    <property type="match status" value="1"/>
</dbReference>
<reference evidence="2" key="1">
    <citation type="submission" date="2021-01" db="EMBL/GenBank/DDBJ databases">
        <authorList>
            <person name="Zahm M."/>
            <person name="Roques C."/>
            <person name="Cabau C."/>
            <person name="Klopp C."/>
            <person name="Donnadieu C."/>
            <person name="Jouanno E."/>
            <person name="Lampietro C."/>
            <person name="Louis A."/>
            <person name="Herpin A."/>
            <person name="Echchiki A."/>
            <person name="Berthelot C."/>
            <person name="Parey E."/>
            <person name="Roest-Crollius H."/>
            <person name="Braasch I."/>
            <person name="Postlethwait J."/>
            <person name="Bobe J."/>
            <person name="Montfort J."/>
            <person name="Bouchez O."/>
            <person name="Begum T."/>
            <person name="Mejri S."/>
            <person name="Adams A."/>
            <person name="Chen W.-J."/>
            <person name="Guiguen Y."/>
        </authorList>
    </citation>
    <scope>NUCLEOTIDE SEQUENCE</scope>
    <source>
        <tissue evidence="2">Blood</tissue>
    </source>
</reference>
<dbReference type="Proteomes" id="UP000829720">
    <property type="component" value="Unassembled WGS sequence"/>
</dbReference>
<gene>
    <name evidence="2" type="ORF">AGOR_G00158780</name>
</gene>
<accession>A0A8T3D4E5</accession>
<feature type="compositionally biased region" description="Polar residues" evidence="1">
    <location>
        <begin position="1"/>
        <end position="25"/>
    </location>
</feature>
<dbReference type="OrthoDB" id="9362863at2759"/>
<keyword evidence="3" id="KW-1185">Reference proteome</keyword>
<dbReference type="CDD" id="cd00213">
    <property type="entry name" value="S-100"/>
    <property type="match status" value="1"/>
</dbReference>
<dbReference type="EMBL" id="JAERUA010000014">
    <property type="protein sequence ID" value="KAI1890942.1"/>
    <property type="molecule type" value="Genomic_DNA"/>
</dbReference>